<sequence>MATSTVTGPNFEVSQKHITLFQLQGAHTGNNWAMSVPFGDTAESYVLTEVGPAPALDEIVSVIETDRAQGREHLIDHVLISSRVAVRLFLEGILTMEAFKDAEASDESILLTLKLSGRDRRVKIQSEFDLEYGVSTRDQTGAIV</sequence>
<name>A0A402BL09_9CHLR</name>
<accession>A0A402BL09</accession>
<comment type="caution">
    <text evidence="1">The sequence shown here is derived from an EMBL/GenBank/DDBJ whole genome shotgun (WGS) entry which is preliminary data.</text>
</comment>
<dbReference type="AlphaFoldDB" id="A0A402BL09"/>
<organism evidence="1 2">
    <name type="scientific">Dictyobacter alpinus</name>
    <dbReference type="NCBI Taxonomy" id="2014873"/>
    <lineage>
        <taxon>Bacteria</taxon>
        <taxon>Bacillati</taxon>
        <taxon>Chloroflexota</taxon>
        <taxon>Ktedonobacteria</taxon>
        <taxon>Ktedonobacterales</taxon>
        <taxon>Dictyobacteraceae</taxon>
        <taxon>Dictyobacter</taxon>
    </lineage>
</organism>
<keyword evidence="2" id="KW-1185">Reference proteome</keyword>
<evidence type="ECO:0000313" key="1">
    <source>
        <dbReference type="EMBL" id="GCE32022.1"/>
    </source>
</evidence>
<proteinExistence type="predicted"/>
<evidence type="ECO:0000313" key="2">
    <source>
        <dbReference type="Proteomes" id="UP000287171"/>
    </source>
</evidence>
<reference evidence="2" key="1">
    <citation type="submission" date="2018-12" db="EMBL/GenBank/DDBJ databases">
        <title>Tengunoibacter tsumagoiensis gen. nov., sp. nov., Dictyobacter kobayashii sp. nov., D. alpinus sp. nov., and D. joshuensis sp. nov. and description of Dictyobacteraceae fam. nov. within the order Ktedonobacterales isolated from Tengu-no-mugimeshi.</title>
        <authorList>
            <person name="Wang C.M."/>
            <person name="Zheng Y."/>
            <person name="Sakai Y."/>
            <person name="Toyoda A."/>
            <person name="Minakuchi Y."/>
            <person name="Abe K."/>
            <person name="Yokota A."/>
            <person name="Yabe S."/>
        </authorList>
    </citation>
    <scope>NUCLEOTIDE SEQUENCE [LARGE SCALE GENOMIC DNA]</scope>
    <source>
        <strain evidence="2">Uno16</strain>
    </source>
</reference>
<dbReference type="RefSeq" id="WP_126632039.1">
    <property type="nucleotide sequence ID" value="NZ_BIFT01000003.1"/>
</dbReference>
<protein>
    <submittedName>
        <fullName evidence="1">Uncharacterized protein</fullName>
    </submittedName>
</protein>
<dbReference type="Proteomes" id="UP000287171">
    <property type="component" value="Unassembled WGS sequence"/>
</dbReference>
<gene>
    <name evidence="1" type="ORF">KDA_75060</name>
</gene>
<dbReference type="EMBL" id="BIFT01000003">
    <property type="protein sequence ID" value="GCE32022.1"/>
    <property type="molecule type" value="Genomic_DNA"/>
</dbReference>